<proteinExistence type="predicted"/>
<protein>
    <recommendedName>
        <fullName evidence="1">NAD(P)-binding domain-containing protein</fullName>
    </recommendedName>
</protein>
<dbReference type="InterPro" id="IPR016040">
    <property type="entry name" value="NAD(P)-bd_dom"/>
</dbReference>
<dbReference type="Gene3D" id="3.40.50.720">
    <property type="entry name" value="NAD(P)-binding Rossmann-like Domain"/>
    <property type="match status" value="1"/>
</dbReference>
<dbReference type="Proteomes" id="UP000249185">
    <property type="component" value="Unassembled WGS sequence"/>
</dbReference>
<evidence type="ECO:0000259" key="1">
    <source>
        <dbReference type="Pfam" id="PF16363"/>
    </source>
</evidence>
<gene>
    <name evidence="2" type="ORF">DI556_11670</name>
</gene>
<feature type="domain" description="NAD(P)-binding" evidence="1">
    <location>
        <begin position="6"/>
        <end position="315"/>
    </location>
</feature>
<dbReference type="SUPFAM" id="SSF51735">
    <property type="entry name" value="NAD(P)-binding Rossmann-fold domains"/>
    <property type="match status" value="1"/>
</dbReference>
<dbReference type="AlphaFoldDB" id="A0A2W5N6X0"/>
<organism evidence="2 3">
    <name type="scientific">Rhodovulum sulfidophilum</name>
    <name type="common">Rhodobacter sulfidophilus</name>
    <dbReference type="NCBI Taxonomy" id="35806"/>
    <lineage>
        <taxon>Bacteria</taxon>
        <taxon>Pseudomonadati</taxon>
        <taxon>Pseudomonadota</taxon>
        <taxon>Alphaproteobacteria</taxon>
        <taxon>Rhodobacterales</taxon>
        <taxon>Paracoccaceae</taxon>
        <taxon>Rhodovulum</taxon>
    </lineage>
</organism>
<dbReference type="Pfam" id="PF16363">
    <property type="entry name" value="GDP_Man_Dehyd"/>
    <property type="match status" value="1"/>
</dbReference>
<comment type="caution">
    <text evidence="2">The sequence shown here is derived from an EMBL/GenBank/DDBJ whole genome shotgun (WGS) entry which is preliminary data.</text>
</comment>
<accession>A0A2W5N6X0</accession>
<dbReference type="PANTHER" id="PTHR43000">
    <property type="entry name" value="DTDP-D-GLUCOSE 4,6-DEHYDRATASE-RELATED"/>
    <property type="match status" value="1"/>
</dbReference>
<dbReference type="InterPro" id="IPR036291">
    <property type="entry name" value="NAD(P)-bd_dom_sf"/>
</dbReference>
<dbReference type="EMBL" id="QFPW01000008">
    <property type="protein sequence ID" value="PZQ49202.1"/>
    <property type="molecule type" value="Genomic_DNA"/>
</dbReference>
<reference evidence="2 3" key="1">
    <citation type="submission" date="2017-08" db="EMBL/GenBank/DDBJ databases">
        <title>Infants hospitalized years apart are colonized by the same room-sourced microbial strains.</title>
        <authorList>
            <person name="Brooks B."/>
            <person name="Olm M.R."/>
            <person name="Firek B.A."/>
            <person name="Baker R."/>
            <person name="Thomas B.C."/>
            <person name="Morowitz M.J."/>
            <person name="Banfield J.F."/>
        </authorList>
    </citation>
    <scope>NUCLEOTIDE SEQUENCE [LARGE SCALE GENOMIC DNA]</scope>
    <source>
        <strain evidence="2">S2_005_002_R2_34</strain>
    </source>
</reference>
<sequence>MRKRVIVTGATGFLGGWLISHLLEEGFEVVAVLNPRGSANRRETSGYALRGLERRCVEERVDLTDYAAVEGLVIRHRPDVVIHMAAVGDVTVASRLPRTTFETSANSTIHFLEALRLHAPETLFLSHTTDKVYSGNPTPFSEDMLFDPGHIYEVAKVTQELLTRSYAWNYGIKAITIRCGNYFGGYDYNFNRIVPYAIRQAISGENIVLRSNGDFTRDFLYIKDAVLVNQMFIDRHFDPSATLNFGEAYNFSLEIELSVIELVERILKITGAEVEIEIDGGARNEIANMLLSCRKAKDELGWSPRYTLDEGLSETVDYYSASFAEAARA</sequence>
<evidence type="ECO:0000313" key="2">
    <source>
        <dbReference type="EMBL" id="PZQ49202.1"/>
    </source>
</evidence>
<name>A0A2W5N6X0_RHOSU</name>
<evidence type="ECO:0000313" key="3">
    <source>
        <dbReference type="Proteomes" id="UP000249185"/>
    </source>
</evidence>